<evidence type="ECO:0000256" key="2">
    <source>
        <dbReference type="ARBA" id="ARBA00022603"/>
    </source>
</evidence>
<dbReference type="Pfam" id="PF12833">
    <property type="entry name" value="HTH_18"/>
    <property type="match status" value="1"/>
</dbReference>
<keyword evidence="5" id="KW-0227">DNA damage</keyword>
<keyword evidence="8" id="KW-0238">DNA-binding</keyword>
<dbReference type="InterPro" id="IPR004026">
    <property type="entry name" value="Ada_DNA_repair_Zn-bd"/>
</dbReference>
<evidence type="ECO:0000259" key="12">
    <source>
        <dbReference type="PROSITE" id="PS01124"/>
    </source>
</evidence>
<dbReference type="PRINTS" id="PR00032">
    <property type="entry name" value="HTHARAC"/>
</dbReference>
<dbReference type="GO" id="GO:0008168">
    <property type="term" value="F:methyltransferase activity"/>
    <property type="evidence" value="ECO:0007669"/>
    <property type="project" value="UniProtKB-KW"/>
</dbReference>
<dbReference type="AlphaFoldDB" id="A0A9D5DMV8"/>
<keyword evidence="7" id="KW-0805">Transcription regulation</keyword>
<name>A0A9D5DMV8_9BACI</name>
<evidence type="ECO:0000256" key="4">
    <source>
        <dbReference type="ARBA" id="ARBA00022723"/>
    </source>
</evidence>
<dbReference type="InterPro" id="IPR018060">
    <property type="entry name" value="HTH_AraC"/>
</dbReference>
<keyword evidence="10" id="KW-0804">Transcription</keyword>
<keyword evidence="4" id="KW-0479">Metal-binding</keyword>
<dbReference type="InterPro" id="IPR009057">
    <property type="entry name" value="Homeodomain-like_sf"/>
</dbReference>
<dbReference type="PROSITE" id="PS00041">
    <property type="entry name" value="HTH_ARAC_FAMILY_1"/>
    <property type="match status" value="1"/>
</dbReference>
<keyword evidence="6" id="KW-0862">Zinc</keyword>
<keyword evidence="2" id="KW-0489">Methyltransferase</keyword>
<dbReference type="PANTHER" id="PTHR43280:SF28">
    <property type="entry name" value="HTH-TYPE TRANSCRIPTIONAL ACTIVATOR RHAS"/>
    <property type="match status" value="1"/>
</dbReference>
<accession>A0A9D5DMV8</accession>
<dbReference type="InterPro" id="IPR016220">
    <property type="entry name" value="Me-P-triester_DNA_alkyl-Trfase"/>
</dbReference>
<dbReference type="SUPFAM" id="SSF57884">
    <property type="entry name" value="Ada DNA repair protein, N-terminal domain (N-Ada 10)"/>
    <property type="match status" value="1"/>
</dbReference>
<dbReference type="GO" id="GO:0006281">
    <property type="term" value="P:DNA repair"/>
    <property type="evidence" value="ECO:0007669"/>
    <property type="project" value="UniProtKB-KW"/>
</dbReference>
<dbReference type="GO" id="GO:0032259">
    <property type="term" value="P:methylation"/>
    <property type="evidence" value="ECO:0007669"/>
    <property type="project" value="UniProtKB-KW"/>
</dbReference>
<protein>
    <recommendedName>
        <fullName evidence="12">HTH araC/xylS-type domain-containing protein</fullName>
    </recommendedName>
</protein>
<keyword evidence="3" id="KW-0808">Transferase</keyword>
<gene>
    <name evidence="13" type="ORF">AN965_11035</name>
</gene>
<evidence type="ECO:0000256" key="9">
    <source>
        <dbReference type="ARBA" id="ARBA00023159"/>
    </source>
</evidence>
<evidence type="ECO:0000256" key="5">
    <source>
        <dbReference type="ARBA" id="ARBA00022763"/>
    </source>
</evidence>
<evidence type="ECO:0000256" key="7">
    <source>
        <dbReference type="ARBA" id="ARBA00023015"/>
    </source>
</evidence>
<feature type="domain" description="HTH araC/xylS-type" evidence="12">
    <location>
        <begin position="81"/>
        <end position="179"/>
    </location>
</feature>
<dbReference type="SUPFAM" id="SSF46689">
    <property type="entry name" value="Homeodomain-like"/>
    <property type="match status" value="2"/>
</dbReference>
<keyword evidence="11" id="KW-0234">DNA repair</keyword>
<keyword evidence="14" id="KW-1185">Reference proteome</keyword>
<dbReference type="GO" id="GO:0043565">
    <property type="term" value="F:sequence-specific DNA binding"/>
    <property type="evidence" value="ECO:0007669"/>
    <property type="project" value="InterPro"/>
</dbReference>
<organism evidence="13 14">
    <name type="scientific">Alkalicoccobacillus plakortidis</name>
    <dbReference type="NCBI Taxonomy" id="444060"/>
    <lineage>
        <taxon>Bacteria</taxon>
        <taxon>Bacillati</taxon>
        <taxon>Bacillota</taxon>
        <taxon>Bacilli</taxon>
        <taxon>Bacillales</taxon>
        <taxon>Bacillaceae</taxon>
        <taxon>Alkalicoccobacillus</taxon>
    </lineage>
</organism>
<evidence type="ECO:0000256" key="8">
    <source>
        <dbReference type="ARBA" id="ARBA00023125"/>
    </source>
</evidence>
<dbReference type="Pfam" id="PF02805">
    <property type="entry name" value="Ada_Zn_binding"/>
    <property type="match status" value="1"/>
</dbReference>
<dbReference type="GO" id="GO:0008270">
    <property type="term" value="F:zinc ion binding"/>
    <property type="evidence" value="ECO:0007669"/>
    <property type="project" value="InterPro"/>
</dbReference>
<dbReference type="Proteomes" id="UP000051061">
    <property type="component" value="Unassembled WGS sequence"/>
</dbReference>
<evidence type="ECO:0000256" key="3">
    <source>
        <dbReference type="ARBA" id="ARBA00022679"/>
    </source>
</evidence>
<evidence type="ECO:0000256" key="10">
    <source>
        <dbReference type="ARBA" id="ARBA00023163"/>
    </source>
</evidence>
<evidence type="ECO:0000256" key="1">
    <source>
        <dbReference type="ARBA" id="ARBA00001947"/>
    </source>
</evidence>
<evidence type="ECO:0000313" key="13">
    <source>
        <dbReference type="EMBL" id="KQL56987.1"/>
    </source>
</evidence>
<reference evidence="13 14" key="1">
    <citation type="submission" date="2015-09" db="EMBL/GenBank/DDBJ databases">
        <title>Genome sequencing project for genomic taxonomy and phylogenomics of Bacillus-like bacteria.</title>
        <authorList>
            <person name="Liu B."/>
            <person name="Wang J."/>
            <person name="Zhu Y."/>
            <person name="Liu G."/>
            <person name="Chen Q."/>
            <person name="Chen Z."/>
            <person name="Lan J."/>
            <person name="Che J."/>
            <person name="Ge C."/>
            <person name="Shi H."/>
            <person name="Pan Z."/>
            <person name="Liu X."/>
        </authorList>
    </citation>
    <scope>NUCLEOTIDE SEQUENCE [LARGE SCALE GENOMIC DNA]</scope>
    <source>
        <strain evidence="13 14">DSM 19153</strain>
    </source>
</reference>
<keyword evidence="9" id="KW-0010">Activator</keyword>
<evidence type="ECO:0000256" key="6">
    <source>
        <dbReference type="ARBA" id="ARBA00022833"/>
    </source>
</evidence>
<dbReference type="Gene3D" id="3.40.10.10">
    <property type="entry name" value="DNA Methylphosphotriester Repair Domain"/>
    <property type="match status" value="1"/>
</dbReference>
<dbReference type="InterPro" id="IPR018062">
    <property type="entry name" value="HTH_AraC-typ_CS"/>
</dbReference>
<comment type="cofactor">
    <cofactor evidence="1">
        <name>Zn(2+)</name>
        <dbReference type="ChEBI" id="CHEBI:29105"/>
    </cofactor>
</comment>
<dbReference type="Gene3D" id="1.10.10.60">
    <property type="entry name" value="Homeodomain-like"/>
    <property type="match status" value="2"/>
</dbReference>
<dbReference type="SMART" id="SM00342">
    <property type="entry name" value="HTH_ARAC"/>
    <property type="match status" value="1"/>
</dbReference>
<comment type="caution">
    <text evidence="13">The sequence shown here is derived from an EMBL/GenBank/DDBJ whole genome shotgun (WGS) entry which is preliminary data.</text>
</comment>
<dbReference type="PIRSF" id="PIRSF000408">
    <property type="entry name" value="Alkyltransferas_AdaA"/>
    <property type="match status" value="1"/>
</dbReference>
<evidence type="ECO:0000256" key="11">
    <source>
        <dbReference type="ARBA" id="ARBA00023204"/>
    </source>
</evidence>
<dbReference type="InterPro" id="IPR020449">
    <property type="entry name" value="Tscrpt_reg_AraC-type_HTH"/>
</dbReference>
<dbReference type="EMBL" id="LJJD01000022">
    <property type="protein sequence ID" value="KQL56987.1"/>
    <property type="molecule type" value="Genomic_DNA"/>
</dbReference>
<dbReference type="GO" id="GO:0003700">
    <property type="term" value="F:DNA-binding transcription factor activity"/>
    <property type="evidence" value="ECO:0007669"/>
    <property type="project" value="InterPro"/>
</dbReference>
<proteinExistence type="predicted"/>
<evidence type="ECO:0000313" key="14">
    <source>
        <dbReference type="Proteomes" id="UP000051061"/>
    </source>
</evidence>
<dbReference type="PANTHER" id="PTHR43280">
    <property type="entry name" value="ARAC-FAMILY TRANSCRIPTIONAL REGULATOR"/>
    <property type="match status" value="1"/>
</dbReference>
<dbReference type="PROSITE" id="PS01124">
    <property type="entry name" value="HTH_ARAC_FAMILY_2"/>
    <property type="match status" value="1"/>
</dbReference>
<sequence>MIQEEWQAIKNNNKCYDGYFYYALTTTKTICRPSCTSRTPNPKHVRIFKEVSDALKVGFRPCNRCKPNLMQWRGYKEEISNQTKLYIETHFKEKYSLKNMSDTLKKNPHYIQRCFKEINGITPLNYLHKLRVNEAKQLLSQNYLSIIEIALEVGYNDSTQFSVRFKEHTGVTPTMFRDTQ</sequence>
<dbReference type="InterPro" id="IPR035451">
    <property type="entry name" value="Ada-like_dom_sf"/>
</dbReference>